<dbReference type="PANTHER" id="PTHR34207">
    <property type="entry name" value="PROTEIN BIC1"/>
    <property type="match status" value="1"/>
</dbReference>
<dbReference type="GO" id="GO:0009785">
    <property type="term" value="P:blue light signaling pathway"/>
    <property type="evidence" value="ECO:0007669"/>
    <property type="project" value="InterPro"/>
</dbReference>
<dbReference type="AlphaFoldDB" id="A0AAP0BH01"/>
<dbReference type="PANTHER" id="PTHR34207:SF2">
    <property type="entry name" value="PROTEIN BIC1"/>
    <property type="match status" value="1"/>
</dbReference>
<evidence type="ECO:0000313" key="3">
    <source>
        <dbReference type="Proteomes" id="UP001418222"/>
    </source>
</evidence>
<evidence type="ECO:0000313" key="2">
    <source>
        <dbReference type="EMBL" id="KAK8938782.1"/>
    </source>
</evidence>
<reference evidence="2 3" key="1">
    <citation type="journal article" date="2022" name="Nat. Plants">
        <title>Genomes of leafy and leafless Platanthera orchids illuminate the evolution of mycoheterotrophy.</title>
        <authorList>
            <person name="Li M.H."/>
            <person name="Liu K.W."/>
            <person name="Li Z."/>
            <person name="Lu H.C."/>
            <person name="Ye Q.L."/>
            <person name="Zhang D."/>
            <person name="Wang J.Y."/>
            <person name="Li Y.F."/>
            <person name="Zhong Z.M."/>
            <person name="Liu X."/>
            <person name="Yu X."/>
            <person name="Liu D.K."/>
            <person name="Tu X.D."/>
            <person name="Liu B."/>
            <person name="Hao Y."/>
            <person name="Liao X.Y."/>
            <person name="Jiang Y.T."/>
            <person name="Sun W.H."/>
            <person name="Chen J."/>
            <person name="Chen Y.Q."/>
            <person name="Ai Y."/>
            <person name="Zhai J.W."/>
            <person name="Wu S.S."/>
            <person name="Zhou Z."/>
            <person name="Hsiao Y.Y."/>
            <person name="Wu W.L."/>
            <person name="Chen Y.Y."/>
            <person name="Lin Y.F."/>
            <person name="Hsu J.L."/>
            <person name="Li C.Y."/>
            <person name="Wang Z.W."/>
            <person name="Zhao X."/>
            <person name="Zhong W.Y."/>
            <person name="Ma X.K."/>
            <person name="Ma L."/>
            <person name="Huang J."/>
            <person name="Chen G.Z."/>
            <person name="Huang M.Z."/>
            <person name="Huang L."/>
            <person name="Peng D.H."/>
            <person name="Luo Y.B."/>
            <person name="Zou S.Q."/>
            <person name="Chen S.P."/>
            <person name="Lan S."/>
            <person name="Tsai W.C."/>
            <person name="Van de Peer Y."/>
            <person name="Liu Z.J."/>
        </authorList>
    </citation>
    <scope>NUCLEOTIDE SEQUENCE [LARGE SCALE GENOMIC DNA]</scope>
    <source>
        <strain evidence="2">Lor287</strain>
    </source>
</reference>
<feature type="compositionally biased region" description="Basic and acidic residues" evidence="1">
    <location>
        <begin position="11"/>
        <end position="24"/>
    </location>
</feature>
<proteinExistence type="predicted"/>
<keyword evidence="3" id="KW-1185">Reference proteome</keyword>
<gene>
    <name evidence="2" type="ORF">KSP39_PZI011458</name>
</gene>
<sequence>MLAASCAADSTPKEMPETQPLRQEETVAERLNRHRLEMAGKIWTIPEIWGQEGQLKAWSDCSAFDRSLAPDGLLSARMAMIAEYRRTKSGGMSIENHCL</sequence>
<dbReference type="CDD" id="cd22645">
    <property type="entry name" value="BIC1_CID"/>
    <property type="match status" value="1"/>
</dbReference>
<protein>
    <submittedName>
        <fullName evidence="2">Uncharacterized protein</fullName>
    </submittedName>
</protein>
<comment type="caution">
    <text evidence="2">The sequence shown here is derived from an EMBL/GenBank/DDBJ whole genome shotgun (WGS) entry which is preliminary data.</text>
</comment>
<dbReference type="InterPro" id="IPR040374">
    <property type="entry name" value="BIC"/>
</dbReference>
<feature type="region of interest" description="Disordered" evidence="1">
    <location>
        <begin position="1"/>
        <end position="24"/>
    </location>
</feature>
<accession>A0AAP0BH01</accession>
<name>A0AAP0BH01_9ASPA</name>
<organism evidence="2 3">
    <name type="scientific">Platanthera zijinensis</name>
    <dbReference type="NCBI Taxonomy" id="2320716"/>
    <lineage>
        <taxon>Eukaryota</taxon>
        <taxon>Viridiplantae</taxon>
        <taxon>Streptophyta</taxon>
        <taxon>Embryophyta</taxon>
        <taxon>Tracheophyta</taxon>
        <taxon>Spermatophyta</taxon>
        <taxon>Magnoliopsida</taxon>
        <taxon>Liliopsida</taxon>
        <taxon>Asparagales</taxon>
        <taxon>Orchidaceae</taxon>
        <taxon>Orchidoideae</taxon>
        <taxon>Orchideae</taxon>
        <taxon>Orchidinae</taxon>
        <taxon>Platanthera</taxon>
    </lineage>
</organism>
<evidence type="ECO:0000256" key="1">
    <source>
        <dbReference type="SAM" id="MobiDB-lite"/>
    </source>
</evidence>
<dbReference type="EMBL" id="JBBWWQ010000009">
    <property type="protein sequence ID" value="KAK8938782.1"/>
    <property type="molecule type" value="Genomic_DNA"/>
</dbReference>
<dbReference type="Proteomes" id="UP001418222">
    <property type="component" value="Unassembled WGS sequence"/>
</dbReference>